<comment type="similarity">
    <text evidence="2">Belongs to the TonB family.</text>
</comment>
<dbReference type="GO" id="GO:0055085">
    <property type="term" value="P:transmembrane transport"/>
    <property type="evidence" value="ECO:0007669"/>
    <property type="project" value="InterPro"/>
</dbReference>
<evidence type="ECO:0000256" key="4">
    <source>
        <dbReference type="ARBA" id="ARBA00022475"/>
    </source>
</evidence>
<dbReference type="InterPro" id="IPR008756">
    <property type="entry name" value="Peptidase_M56"/>
</dbReference>
<dbReference type="Pfam" id="PF03544">
    <property type="entry name" value="TonB_C"/>
    <property type="match status" value="1"/>
</dbReference>
<keyword evidence="6 11" id="KW-0812">Transmembrane</keyword>
<dbReference type="InterPro" id="IPR051045">
    <property type="entry name" value="TonB-dependent_transducer"/>
</dbReference>
<keyword evidence="7" id="KW-0653">Protein transport</keyword>
<dbReference type="SUPFAM" id="SSF74653">
    <property type="entry name" value="TolA/TonB C-terminal domain"/>
    <property type="match status" value="1"/>
</dbReference>
<dbReference type="NCBIfam" id="TIGR01352">
    <property type="entry name" value="tonB_Cterm"/>
    <property type="match status" value="1"/>
</dbReference>
<accession>A0A9D2KTU7</accession>
<evidence type="ECO:0000256" key="9">
    <source>
        <dbReference type="ARBA" id="ARBA00023136"/>
    </source>
</evidence>
<dbReference type="PANTHER" id="PTHR33446">
    <property type="entry name" value="PROTEIN TONB-RELATED"/>
    <property type="match status" value="1"/>
</dbReference>
<feature type="domain" description="TonB C-terminal" evidence="12">
    <location>
        <begin position="364"/>
        <end position="454"/>
    </location>
</feature>
<name>A0A9D2KTU7_9BACE</name>
<protein>
    <submittedName>
        <fullName evidence="13">TonB family protein</fullName>
    </submittedName>
</protein>
<keyword evidence="3" id="KW-0813">Transport</keyword>
<evidence type="ECO:0000313" key="13">
    <source>
        <dbReference type="EMBL" id="HJA84318.1"/>
    </source>
</evidence>
<evidence type="ECO:0000256" key="5">
    <source>
        <dbReference type="ARBA" id="ARBA00022519"/>
    </source>
</evidence>
<keyword evidence="4" id="KW-1003">Cell membrane</keyword>
<feature type="transmembrane region" description="Helical" evidence="11">
    <location>
        <begin position="34"/>
        <end position="55"/>
    </location>
</feature>
<dbReference type="Gene3D" id="3.30.1150.10">
    <property type="match status" value="1"/>
</dbReference>
<keyword evidence="9 11" id="KW-0472">Membrane</keyword>
<reference evidence="13" key="2">
    <citation type="submission" date="2021-04" db="EMBL/GenBank/DDBJ databases">
        <authorList>
            <person name="Gilroy R."/>
        </authorList>
    </citation>
    <scope>NUCLEOTIDE SEQUENCE</scope>
    <source>
        <strain evidence="13">ChiHecec1B25-7008</strain>
    </source>
</reference>
<dbReference type="InterPro" id="IPR037682">
    <property type="entry name" value="TonB_C"/>
</dbReference>
<feature type="transmembrane region" description="Helical" evidence="11">
    <location>
        <begin position="269"/>
        <end position="287"/>
    </location>
</feature>
<sequence length="454" mass="50424">MSDYLLKANVILALLYAFYRLFFYRDTFFNYRRISLLAIIAVSALAPLPWTQLWIHTWSTADAVSTFTAEVLLPEFVVTAEGASATSGVLTLAAWLYGAGVCLLLGRIGVQLLAIIRLNHRCPRTEVNGTTVRVLPEGEAPFSFFNRIFVCPGRHTPGELDEILTHEQTHARQAHSIDVLIGELACAFCWFNPFAWLWKREIRQNLEYLADRSVLDEGHDRRIYQYHLLGLAYHKAAATIYNNFNVLPLKKRIRMMNKKRTQSIGQLKYLLFLPVAALLAAACAGNSNKQDTTTAQPEAVEAAKPETPATTPAEITVAAQPTEEAAGTPKETTRQAPPPPKILSRTPAEGDVLDQVDQVPQFPGGPQKMFQYLGENLKYPVAAQEAGQQGKVYCGFVVNADGHLSDFEVVKGICPELDEEAIRVIKAMPAWTPGKKDGKAVNVRYTLPIVFKLQ</sequence>
<feature type="compositionally biased region" description="Low complexity" evidence="10">
    <location>
        <begin position="297"/>
        <end position="319"/>
    </location>
</feature>
<evidence type="ECO:0000259" key="12">
    <source>
        <dbReference type="PROSITE" id="PS52015"/>
    </source>
</evidence>
<dbReference type="Pfam" id="PF05569">
    <property type="entry name" value="Peptidase_M56"/>
    <property type="match status" value="1"/>
</dbReference>
<dbReference type="AlphaFoldDB" id="A0A9D2KTU7"/>
<dbReference type="CDD" id="cd07341">
    <property type="entry name" value="M56_BlaR1_MecR1_like"/>
    <property type="match status" value="1"/>
</dbReference>
<proteinExistence type="inferred from homology"/>
<evidence type="ECO:0000256" key="1">
    <source>
        <dbReference type="ARBA" id="ARBA00004383"/>
    </source>
</evidence>
<feature type="region of interest" description="Disordered" evidence="10">
    <location>
        <begin position="288"/>
        <end position="348"/>
    </location>
</feature>
<dbReference type="GO" id="GO:0098797">
    <property type="term" value="C:plasma membrane protein complex"/>
    <property type="evidence" value="ECO:0007669"/>
    <property type="project" value="TreeGrafter"/>
</dbReference>
<evidence type="ECO:0000256" key="10">
    <source>
        <dbReference type="SAM" id="MobiDB-lite"/>
    </source>
</evidence>
<dbReference type="PANTHER" id="PTHR33446:SF2">
    <property type="entry name" value="PROTEIN TONB"/>
    <property type="match status" value="1"/>
</dbReference>
<dbReference type="Proteomes" id="UP000823860">
    <property type="component" value="Unassembled WGS sequence"/>
</dbReference>
<dbReference type="InterPro" id="IPR006260">
    <property type="entry name" value="TonB/TolA_C"/>
</dbReference>
<evidence type="ECO:0000256" key="3">
    <source>
        <dbReference type="ARBA" id="ARBA00022448"/>
    </source>
</evidence>
<dbReference type="FunFam" id="3.30.1150.10:FF:000002">
    <property type="entry name" value="Energy transducer TonB"/>
    <property type="match status" value="1"/>
</dbReference>
<keyword evidence="8 11" id="KW-1133">Transmembrane helix</keyword>
<dbReference type="PROSITE" id="PS52015">
    <property type="entry name" value="TONB_CTD"/>
    <property type="match status" value="1"/>
</dbReference>
<evidence type="ECO:0000256" key="2">
    <source>
        <dbReference type="ARBA" id="ARBA00006555"/>
    </source>
</evidence>
<dbReference type="EMBL" id="DWZE01000126">
    <property type="protein sequence ID" value="HJA84318.1"/>
    <property type="molecule type" value="Genomic_DNA"/>
</dbReference>
<keyword evidence="5" id="KW-0997">Cell inner membrane</keyword>
<evidence type="ECO:0000256" key="11">
    <source>
        <dbReference type="SAM" id="Phobius"/>
    </source>
</evidence>
<organism evidence="13 14">
    <name type="scientific">Candidatus Bacteroides intestinavium</name>
    <dbReference type="NCBI Taxonomy" id="2838469"/>
    <lineage>
        <taxon>Bacteria</taxon>
        <taxon>Pseudomonadati</taxon>
        <taxon>Bacteroidota</taxon>
        <taxon>Bacteroidia</taxon>
        <taxon>Bacteroidales</taxon>
        <taxon>Bacteroidaceae</taxon>
        <taxon>Bacteroides</taxon>
    </lineage>
</organism>
<comment type="subcellular location">
    <subcellularLocation>
        <location evidence="1">Cell inner membrane</location>
        <topology evidence="1">Single-pass membrane protein</topology>
        <orientation evidence="1">Periplasmic side</orientation>
    </subcellularLocation>
</comment>
<evidence type="ECO:0000313" key="14">
    <source>
        <dbReference type="Proteomes" id="UP000823860"/>
    </source>
</evidence>
<feature type="transmembrane region" description="Helical" evidence="11">
    <location>
        <begin position="6"/>
        <end position="22"/>
    </location>
</feature>
<dbReference type="GO" id="GO:0031992">
    <property type="term" value="F:energy transducer activity"/>
    <property type="evidence" value="ECO:0007669"/>
    <property type="project" value="TreeGrafter"/>
</dbReference>
<reference evidence="13" key="1">
    <citation type="journal article" date="2021" name="PeerJ">
        <title>Extensive microbial diversity within the chicken gut microbiome revealed by metagenomics and culture.</title>
        <authorList>
            <person name="Gilroy R."/>
            <person name="Ravi A."/>
            <person name="Getino M."/>
            <person name="Pursley I."/>
            <person name="Horton D.L."/>
            <person name="Alikhan N.F."/>
            <person name="Baker D."/>
            <person name="Gharbi K."/>
            <person name="Hall N."/>
            <person name="Watson M."/>
            <person name="Adriaenssens E.M."/>
            <person name="Foster-Nyarko E."/>
            <person name="Jarju S."/>
            <person name="Secka A."/>
            <person name="Antonio M."/>
            <person name="Oren A."/>
            <person name="Chaudhuri R.R."/>
            <person name="La Ragione R."/>
            <person name="Hildebrand F."/>
            <person name="Pallen M.J."/>
        </authorList>
    </citation>
    <scope>NUCLEOTIDE SEQUENCE</scope>
    <source>
        <strain evidence="13">ChiHecec1B25-7008</strain>
    </source>
</reference>
<evidence type="ECO:0000256" key="7">
    <source>
        <dbReference type="ARBA" id="ARBA00022927"/>
    </source>
</evidence>
<evidence type="ECO:0000256" key="8">
    <source>
        <dbReference type="ARBA" id="ARBA00022989"/>
    </source>
</evidence>
<comment type="caution">
    <text evidence="13">The sequence shown here is derived from an EMBL/GenBank/DDBJ whole genome shotgun (WGS) entry which is preliminary data.</text>
</comment>
<gene>
    <name evidence="13" type="ORF">H9785_10175</name>
</gene>
<feature type="transmembrane region" description="Helical" evidence="11">
    <location>
        <begin position="94"/>
        <end position="116"/>
    </location>
</feature>
<evidence type="ECO:0000256" key="6">
    <source>
        <dbReference type="ARBA" id="ARBA00022692"/>
    </source>
</evidence>
<dbReference type="GO" id="GO:0015031">
    <property type="term" value="P:protein transport"/>
    <property type="evidence" value="ECO:0007669"/>
    <property type="project" value="UniProtKB-KW"/>
</dbReference>